<evidence type="ECO:0000256" key="2">
    <source>
        <dbReference type="SAM" id="MobiDB-lite"/>
    </source>
</evidence>
<name>A0A3B0JFE6_9RICK</name>
<reference evidence="4" key="1">
    <citation type="submission" date="2018-04" db="EMBL/GenBank/DDBJ databases">
        <authorList>
            <person name="Go L.Y."/>
            <person name="Mitchell J.A."/>
        </authorList>
    </citation>
    <scope>NUCLEOTIDE SEQUENCE</scope>
    <source>
        <strain evidence="4">WBAF</strain>
    </source>
</reference>
<organism evidence="4">
    <name type="scientific">Wolbachia endosymbiont of Aleurodicus floccissimus</name>
    <dbReference type="NCBI Taxonomy" id="2152762"/>
    <lineage>
        <taxon>Bacteria</taxon>
        <taxon>Pseudomonadati</taxon>
        <taxon>Pseudomonadota</taxon>
        <taxon>Alphaproteobacteria</taxon>
        <taxon>Rickettsiales</taxon>
        <taxon>Anaplasmataceae</taxon>
        <taxon>Wolbachieae</taxon>
        <taxon>Wolbachia</taxon>
    </lineage>
</organism>
<dbReference type="EMBL" id="OUNF01000151">
    <property type="protein sequence ID" value="SPP33942.1"/>
    <property type="molecule type" value="Genomic_DNA"/>
</dbReference>
<accession>A0A3B0JFE6</accession>
<dbReference type="AlphaFoldDB" id="A0A3B0JFE6"/>
<evidence type="ECO:0000256" key="3">
    <source>
        <dbReference type="SAM" id="Phobius"/>
    </source>
</evidence>
<feature type="coiled-coil region" evidence="1">
    <location>
        <begin position="277"/>
        <end position="311"/>
    </location>
</feature>
<keyword evidence="3" id="KW-0472">Membrane</keyword>
<evidence type="ECO:0000313" key="4">
    <source>
        <dbReference type="EMBL" id="SPP33942.1"/>
    </source>
</evidence>
<feature type="compositionally biased region" description="Basic and acidic residues" evidence="2">
    <location>
        <begin position="113"/>
        <end position="123"/>
    </location>
</feature>
<evidence type="ECO:0008006" key="5">
    <source>
        <dbReference type="Google" id="ProtNLM"/>
    </source>
</evidence>
<keyword evidence="1" id="KW-0175">Coiled coil</keyword>
<keyword evidence="3" id="KW-0812">Transmembrane</keyword>
<proteinExistence type="predicted"/>
<sequence>MLELVNVVFIKYNMLGIQEKYNTFKESTHFTKLKASGRFAVYAFCIYLATTFTIGCLGLIIGSFLLTLPLAMLISNPIVWILMGIVLTATYKMVIEPLFYLVKDYVDEKGTVKEEKSPKEQKFTRSKSLDSGLDTISRQTNDSDKRVRRNSYSPSTDSGIAPGSEPASSNNSRRNSNASGDSGVSVGSIESEQPKQTKIVRYSTTGDGNCFFHAVFGIDSSGIYKAERAQDMRMEWHKFLSQFKSLDDPSMPIPLRDQLKIVFGGFLEKPKSLIGRSEKIKELAERTNKEIEEAKSKTKELKEEIVKNFRDDGNFRKAIYPVIEGAITQRNERNIDSPGNQKTLLSIEDLLKEENKERLFNDIGEDFRSCALRLNPHLEREYDNTYDPKVIEDSFCDGEVLYKAYLEAIESRSYFPFTEEILILASLAEIEIHLYPHVSGNQGIFKPNSEMINDDQRNQMFERESYTRDDELWGSKEQKTIYLEGNHYERAGIVEREPSLMEKVSSAIQGAATVCVNALGLNT</sequence>
<feature type="region of interest" description="Disordered" evidence="2">
    <location>
        <begin position="113"/>
        <end position="194"/>
    </location>
</feature>
<evidence type="ECO:0000256" key="1">
    <source>
        <dbReference type="SAM" id="Coils"/>
    </source>
</evidence>
<feature type="transmembrane region" description="Helical" evidence="3">
    <location>
        <begin position="78"/>
        <end position="95"/>
    </location>
</feature>
<feature type="transmembrane region" description="Helical" evidence="3">
    <location>
        <begin position="39"/>
        <end position="66"/>
    </location>
</feature>
<protein>
    <recommendedName>
        <fullName evidence="5">OTU domain-containing protein</fullName>
    </recommendedName>
</protein>
<keyword evidence="3" id="KW-1133">Transmembrane helix</keyword>
<feature type="compositionally biased region" description="Low complexity" evidence="2">
    <location>
        <begin position="167"/>
        <end position="179"/>
    </location>
</feature>
<gene>
    <name evidence="4" type="ORF">WBAF_0547</name>
</gene>